<dbReference type="EC" id="3.6.5.n1" evidence="11 12"/>
<keyword evidence="6 12" id="KW-0342">GTP-binding</keyword>
<dbReference type="PROSITE" id="PS00301">
    <property type="entry name" value="G_TR_1"/>
    <property type="match status" value="1"/>
</dbReference>
<protein>
    <recommendedName>
        <fullName evidence="11 12">Elongation factor 4</fullName>
        <shortName evidence="12">EF-4</shortName>
        <ecNumber evidence="11 12">3.6.5.n1</ecNumber>
    </recommendedName>
    <alternativeName>
        <fullName evidence="12">Ribosomal back-translocase LepA</fullName>
    </alternativeName>
</protein>
<dbReference type="SUPFAM" id="SSF50447">
    <property type="entry name" value="Translation proteins"/>
    <property type="match status" value="1"/>
</dbReference>
<comment type="caution">
    <text evidence="14">The sequence shown here is derived from an EMBL/GenBank/DDBJ whole genome shotgun (WGS) entry which is preliminary data.</text>
</comment>
<dbReference type="HAMAP" id="MF_00071">
    <property type="entry name" value="LepA"/>
    <property type="match status" value="1"/>
</dbReference>
<dbReference type="GO" id="GO:0045727">
    <property type="term" value="P:positive regulation of translation"/>
    <property type="evidence" value="ECO:0007669"/>
    <property type="project" value="UniProtKB-UniRule"/>
</dbReference>
<comment type="similarity">
    <text evidence="10">Belongs to the GTP-binding elongation factor family. LepA subfamily.</text>
</comment>
<reference evidence="14 15" key="1">
    <citation type="journal article" date="2015" name="Nature">
        <title>rRNA introns, odd ribosomes, and small enigmatic genomes across a large radiation of phyla.</title>
        <authorList>
            <person name="Brown C.T."/>
            <person name="Hug L.A."/>
            <person name="Thomas B.C."/>
            <person name="Sharon I."/>
            <person name="Castelle C.J."/>
            <person name="Singh A."/>
            <person name="Wilkins M.J."/>
            <person name="Williams K.H."/>
            <person name="Banfield J.F."/>
        </authorList>
    </citation>
    <scope>NUCLEOTIDE SEQUENCE [LARGE SCALE GENOMIC DNA]</scope>
</reference>
<dbReference type="Pfam" id="PF03144">
    <property type="entry name" value="GTP_EFTU_D2"/>
    <property type="match status" value="1"/>
</dbReference>
<proteinExistence type="inferred from homology"/>
<dbReference type="GO" id="GO:0005886">
    <property type="term" value="C:plasma membrane"/>
    <property type="evidence" value="ECO:0007669"/>
    <property type="project" value="UniProtKB-SubCell"/>
</dbReference>
<dbReference type="GO" id="GO:0005525">
    <property type="term" value="F:GTP binding"/>
    <property type="evidence" value="ECO:0007669"/>
    <property type="project" value="UniProtKB-UniRule"/>
</dbReference>
<dbReference type="Pfam" id="PF06421">
    <property type="entry name" value="LepA_C"/>
    <property type="match status" value="1"/>
</dbReference>
<keyword evidence="4 12" id="KW-0378">Hydrolase</keyword>
<dbReference type="InterPro" id="IPR009000">
    <property type="entry name" value="Transl_B-barrel_sf"/>
</dbReference>
<dbReference type="Proteomes" id="UP000034172">
    <property type="component" value="Unassembled WGS sequence"/>
</dbReference>
<comment type="similarity">
    <text evidence="1 12">Belongs to the TRAFAC class translation factor GTPase superfamily. Classic translation factor GTPase family. LepA subfamily.</text>
</comment>
<evidence type="ECO:0000256" key="11">
    <source>
        <dbReference type="ARBA" id="ARBA00066744"/>
    </source>
</evidence>
<dbReference type="InterPro" id="IPR027417">
    <property type="entry name" value="P-loop_NTPase"/>
</dbReference>
<evidence type="ECO:0000256" key="5">
    <source>
        <dbReference type="ARBA" id="ARBA00022917"/>
    </source>
</evidence>
<comment type="catalytic activity">
    <reaction evidence="8 12">
        <text>GTP + H2O = GDP + phosphate + H(+)</text>
        <dbReference type="Rhea" id="RHEA:19669"/>
        <dbReference type="ChEBI" id="CHEBI:15377"/>
        <dbReference type="ChEBI" id="CHEBI:15378"/>
        <dbReference type="ChEBI" id="CHEBI:37565"/>
        <dbReference type="ChEBI" id="CHEBI:43474"/>
        <dbReference type="ChEBI" id="CHEBI:58189"/>
        <dbReference type="EC" id="3.6.5.n1"/>
    </reaction>
</comment>
<dbReference type="InterPro" id="IPR035654">
    <property type="entry name" value="LepA_IV"/>
</dbReference>
<keyword evidence="2 12" id="KW-1003">Cell membrane</keyword>
<dbReference type="AlphaFoldDB" id="A0A0G1HRF9"/>
<dbReference type="InterPro" id="IPR006297">
    <property type="entry name" value="EF-4"/>
</dbReference>
<evidence type="ECO:0000256" key="10">
    <source>
        <dbReference type="ARBA" id="ARBA00061052"/>
    </source>
</evidence>
<dbReference type="GO" id="GO:0003924">
    <property type="term" value="F:GTPase activity"/>
    <property type="evidence" value="ECO:0007669"/>
    <property type="project" value="UniProtKB-UniRule"/>
</dbReference>
<dbReference type="Gene3D" id="2.40.30.10">
    <property type="entry name" value="Translation factors"/>
    <property type="match status" value="1"/>
</dbReference>
<evidence type="ECO:0000256" key="6">
    <source>
        <dbReference type="ARBA" id="ARBA00023134"/>
    </source>
</evidence>
<dbReference type="Pfam" id="PF00679">
    <property type="entry name" value="EFG_C"/>
    <property type="match status" value="1"/>
</dbReference>
<evidence type="ECO:0000313" key="14">
    <source>
        <dbReference type="EMBL" id="KKT49731.1"/>
    </source>
</evidence>
<dbReference type="InterPro" id="IPR035647">
    <property type="entry name" value="EFG_III/V"/>
</dbReference>
<dbReference type="EMBL" id="LCIE01000002">
    <property type="protein sequence ID" value="KKT49731.1"/>
    <property type="molecule type" value="Genomic_DNA"/>
</dbReference>
<dbReference type="InterPro" id="IPR038363">
    <property type="entry name" value="LepA_C_sf"/>
</dbReference>
<dbReference type="PATRIC" id="fig|1618392.3.peg.59"/>
<dbReference type="Gene3D" id="3.30.70.240">
    <property type="match status" value="1"/>
</dbReference>
<dbReference type="GO" id="GO:0043022">
    <property type="term" value="F:ribosome binding"/>
    <property type="evidence" value="ECO:0007669"/>
    <property type="project" value="UniProtKB-UniRule"/>
</dbReference>
<evidence type="ECO:0000256" key="7">
    <source>
        <dbReference type="ARBA" id="ARBA00023136"/>
    </source>
</evidence>
<dbReference type="InterPro" id="IPR000795">
    <property type="entry name" value="T_Tr_GTP-bd_dom"/>
</dbReference>
<dbReference type="PROSITE" id="PS51722">
    <property type="entry name" value="G_TR_2"/>
    <property type="match status" value="1"/>
</dbReference>
<dbReference type="Gene3D" id="3.30.70.870">
    <property type="entry name" value="Elongation Factor G (Translational Gtpase), domain 3"/>
    <property type="match status" value="1"/>
</dbReference>
<evidence type="ECO:0000256" key="2">
    <source>
        <dbReference type="ARBA" id="ARBA00022475"/>
    </source>
</evidence>
<dbReference type="InterPro" id="IPR031157">
    <property type="entry name" value="G_TR_CS"/>
</dbReference>
<dbReference type="NCBIfam" id="TIGR00231">
    <property type="entry name" value="small_GTP"/>
    <property type="match status" value="1"/>
</dbReference>
<dbReference type="Pfam" id="PF00009">
    <property type="entry name" value="GTP_EFTU"/>
    <property type="match status" value="1"/>
</dbReference>
<evidence type="ECO:0000256" key="3">
    <source>
        <dbReference type="ARBA" id="ARBA00022741"/>
    </source>
</evidence>
<evidence type="ECO:0000256" key="12">
    <source>
        <dbReference type="HAMAP-Rule" id="MF_00071"/>
    </source>
</evidence>
<dbReference type="InterPro" id="IPR005225">
    <property type="entry name" value="Small_GTP-bd"/>
</dbReference>
<dbReference type="FunFam" id="3.30.70.2570:FF:000001">
    <property type="entry name" value="Translation factor GUF1, mitochondrial"/>
    <property type="match status" value="1"/>
</dbReference>
<dbReference type="InterPro" id="IPR013842">
    <property type="entry name" value="LepA_CTD"/>
</dbReference>
<keyword evidence="7 12" id="KW-0472">Membrane</keyword>
<feature type="domain" description="Tr-type G" evidence="13">
    <location>
        <begin position="3"/>
        <end position="179"/>
    </location>
</feature>
<gene>
    <name evidence="12" type="primary">lepA</name>
    <name evidence="14" type="ORF">UW41_C0002G0007</name>
</gene>
<evidence type="ECO:0000313" key="15">
    <source>
        <dbReference type="Proteomes" id="UP000034172"/>
    </source>
</evidence>
<organism evidence="14 15">
    <name type="scientific">Candidatus Collierbacteria bacterium GW2011_GWC2_44_18</name>
    <dbReference type="NCBI Taxonomy" id="1618392"/>
    <lineage>
        <taxon>Bacteria</taxon>
        <taxon>Candidatus Collieribacteriota</taxon>
    </lineage>
</organism>
<sequence>MSNLIRNFSIIAHIDAGKSTLADRFLEITGTVQANKITPQLLDSNPIERERGITIKLAPVSMNYKGYTLNLIDTPGHVDFNYEVERALQACEGAILLVDATKGVQAQTVANLRLAKNLGLTIIPIVNKIDAPLAEVHAASRQIKQLLGVNYEPLLVSAKTGEGVESLLQKIISDLPSPKESPRRLSEAKSPGILLQGDSLLDSTKDLLHALVFNSTFDTHLGVIAFVKIISGDLKSGDKMSFLSSGQSLIASEIGIFSPGRTKKEILTAGNVGYIITGLKDIRNVLVGDTLCLTSQIKLVSPIPGFRKIHPNVFLDFYPADGSQYRDLVDALEKLKLNDSSLTTQGINSPILGQGVKVGFLGMLHSEVVGERLEREFGLPVISVSPSVEYKVKLRSGEEKIFSSPSDFPDPAIISQGFEPMAAVNIVVTSPYVGAVMELCQELRGSLVDVSYLDELVEIDYFLPLIEVITALHDSLKSVSQGFGSMNYELAGWQEAELVKLDVLLNHELFAPMSVITVKEKAYYKGKKISEKLKEAIPRQQFEIPIQVAIGGQIVARETIKAYRKDVDAKLHGGDFTRNLKLLNKQKKGKARMKQFGKVSVPQEAFLAIAKS</sequence>
<accession>A0A0G1HRF9</accession>
<evidence type="ECO:0000256" key="4">
    <source>
        <dbReference type="ARBA" id="ARBA00022801"/>
    </source>
</evidence>
<dbReference type="STRING" id="1618392.UW41_C0002G0007"/>
<evidence type="ECO:0000256" key="1">
    <source>
        <dbReference type="ARBA" id="ARBA00005454"/>
    </source>
</evidence>
<name>A0A0G1HRF9_9BACT</name>
<dbReference type="InterPro" id="IPR000640">
    <property type="entry name" value="EFG_V-like"/>
</dbReference>
<dbReference type="SMART" id="SM00838">
    <property type="entry name" value="EFG_C"/>
    <property type="match status" value="1"/>
</dbReference>
<evidence type="ECO:0000256" key="8">
    <source>
        <dbReference type="ARBA" id="ARBA00050293"/>
    </source>
</evidence>
<dbReference type="PANTHER" id="PTHR43512">
    <property type="entry name" value="TRANSLATION FACTOR GUF1-RELATED"/>
    <property type="match status" value="1"/>
</dbReference>
<evidence type="ECO:0000259" key="13">
    <source>
        <dbReference type="PROSITE" id="PS51722"/>
    </source>
</evidence>
<feature type="binding site" evidence="12">
    <location>
        <begin position="127"/>
        <end position="130"/>
    </location>
    <ligand>
        <name>GTP</name>
        <dbReference type="ChEBI" id="CHEBI:37565"/>
    </ligand>
</feature>
<dbReference type="SUPFAM" id="SSF52540">
    <property type="entry name" value="P-loop containing nucleoside triphosphate hydrolases"/>
    <property type="match status" value="1"/>
</dbReference>
<comment type="function">
    <text evidence="9 12">Required for accurate and efficient protein synthesis under certain stress conditions. May act as a fidelity factor of the translation reaction, by catalyzing a one-codon backward translocation of tRNAs on improperly translocated ribosomes. Back-translocation proceeds from a post-translocation (POST) complex to a pre-translocation (PRE) complex, thus giving elongation factor G a second chance to translocate the tRNAs correctly. Binds to ribosomes in a GTP-dependent manner.</text>
</comment>
<dbReference type="Gene3D" id="3.30.70.2570">
    <property type="entry name" value="Elongation factor 4, C-terminal domain"/>
    <property type="match status" value="1"/>
</dbReference>
<dbReference type="GO" id="GO:0003746">
    <property type="term" value="F:translation elongation factor activity"/>
    <property type="evidence" value="ECO:0007669"/>
    <property type="project" value="UniProtKB-UniRule"/>
</dbReference>
<dbReference type="InterPro" id="IPR004161">
    <property type="entry name" value="EFTu-like_2"/>
</dbReference>
<dbReference type="CDD" id="cd03709">
    <property type="entry name" value="lepA_C"/>
    <property type="match status" value="1"/>
</dbReference>
<dbReference type="PANTHER" id="PTHR43512:SF4">
    <property type="entry name" value="TRANSLATION FACTOR GUF1 HOMOLOG, CHLOROPLASTIC"/>
    <property type="match status" value="1"/>
</dbReference>
<comment type="caution">
    <text evidence="12">Lacks conserved residue(s) required for the propagation of feature annotation.</text>
</comment>
<dbReference type="SUPFAM" id="SSF54980">
    <property type="entry name" value="EF-G C-terminal domain-like"/>
    <property type="match status" value="2"/>
</dbReference>
<keyword evidence="3 12" id="KW-0547">Nucleotide-binding</keyword>
<dbReference type="PRINTS" id="PR00315">
    <property type="entry name" value="ELONGATNFCT"/>
</dbReference>
<dbReference type="FunFam" id="2.40.30.10:FF:000015">
    <property type="entry name" value="Translation factor GUF1, mitochondrial"/>
    <property type="match status" value="1"/>
</dbReference>
<dbReference type="Gene3D" id="3.40.50.300">
    <property type="entry name" value="P-loop containing nucleotide triphosphate hydrolases"/>
    <property type="match status" value="1"/>
</dbReference>
<comment type="subcellular location">
    <subcellularLocation>
        <location evidence="12">Cell membrane</location>
        <topology evidence="12">Peripheral membrane protein</topology>
        <orientation evidence="12">Cytoplasmic side</orientation>
    </subcellularLocation>
</comment>
<keyword evidence="5 12" id="KW-0648">Protein biosynthesis</keyword>
<evidence type="ECO:0000256" key="9">
    <source>
        <dbReference type="ARBA" id="ARBA00057626"/>
    </source>
</evidence>
<keyword evidence="14" id="KW-0251">Elongation factor</keyword>